<feature type="region of interest" description="Disordered" evidence="1">
    <location>
        <begin position="41"/>
        <end position="60"/>
    </location>
</feature>
<sequence length="60" mass="6300">MESVADALGGVFRILVWIELEKVQQWQHSPFSLGGVACKGTATPSSRSGVARNGTATPLS</sequence>
<evidence type="ECO:0000313" key="3">
    <source>
        <dbReference type="Proteomes" id="UP000054047"/>
    </source>
</evidence>
<protein>
    <submittedName>
        <fullName evidence="2">Uncharacterized protein</fullName>
    </submittedName>
</protein>
<gene>
    <name evidence="2" type="ORF">ANCDUO_15209</name>
</gene>
<evidence type="ECO:0000256" key="1">
    <source>
        <dbReference type="SAM" id="MobiDB-lite"/>
    </source>
</evidence>
<feature type="compositionally biased region" description="Polar residues" evidence="1">
    <location>
        <begin position="42"/>
        <end position="60"/>
    </location>
</feature>
<dbReference type="AlphaFoldDB" id="A0A0C2CE92"/>
<reference evidence="2 3" key="1">
    <citation type="submission" date="2013-12" db="EMBL/GenBank/DDBJ databases">
        <title>Draft genome of the parsitic nematode Ancylostoma duodenale.</title>
        <authorList>
            <person name="Mitreva M."/>
        </authorList>
    </citation>
    <scope>NUCLEOTIDE SEQUENCE [LARGE SCALE GENOMIC DNA]</scope>
    <source>
        <strain evidence="2 3">Zhejiang</strain>
    </source>
</reference>
<dbReference type="Proteomes" id="UP000054047">
    <property type="component" value="Unassembled WGS sequence"/>
</dbReference>
<evidence type="ECO:0000313" key="2">
    <source>
        <dbReference type="EMBL" id="KIH54643.1"/>
    </source>
</evidence>
<keyword evidence="3" id="KW-1185">Reference proteome</keyword>
<proteinExistence type="predicted"/>
<dbReference type="EMBL" id="KN738749">
    <property type="protein sequence ID" value="KIH54643.1"/>
    <property type="molecule type" value="Genomic_DNA"/>
</dbReference>
<organism evidence="2 3">
    <name type="scientific">Ancylostoma duodenale</name>
    <dbReference type="NCBI Taxonomy" id="51022"/>
    <lineage>
        <taxon>Eukaryota</taxon>
        <taxon>Metazoa</taxon>
        <taxon>Ecdysozoa</taxon>
        <taxon>Nematoda</taxon>
        <taxon>Chromadorea</taxon>
        <taxon>Rhabditida</taxon>
        <taxon>Rhabditina</taxon>
        <taxon>Rhabditomorpha</taxon>
        <taxon>Strongyloidea</taxon>
        <taxon>Ancylostomatidae</taxon>
        <taxon>Ancylostomatinae</taxon>
        <taxon>Ancylostoma</taxon>
    </lineage>
</organism>
<name>A0A0C2CE92_9BILA</name>
<accession>A0A0C2CE92</accession>